<keyword evidence="1" id="KW-0472">Membrane</keyword>
<keyword evidence="1" id="KW-1133">Transmembrane helix</keyword>
<reference evidence="2 3" key="1">
    <citation type="submission" date="2019-09" db="EMBL/GenBank/DDBJ databases">
        <title>Sulfurimonas gotlandica sp. nov., a chemoautotrophic and psychrotolerant epsilonproteobacterium isolated from a pelagic redoxcline, and an emended description of the genus Sulfurimonas.</title>
        <authorList>
            <person name="Wang S."/>
            <person name="Jiang L."/>
            <person name="Shao S."/>
        </authorList>
    </citation>
    <scope>NUCLEOTIDE SEQUENCE [LARGE SCALE GENOMIC DNA]</scope>
    <source>
        <strain evidence="2 3">GYSZ_1</strain>
    </source>
</reference>
<gene>
    <name evidence="2" type="ORF">FJR48_01560</name>
</gene>
<evidence type="ECO:0000313" key="3">
    <source>
        <dbReference type="Proteomes" id="UP000326944"/>
    </source>
</evidence>
<feature type="transmembrane region" description="Helical" evidence="1">
    <location>
        <begin position="87"/>
        <end position="108"/>
    </location>
</feature>
<feature type="transmembrane region" description="Helical" evidence="1">
    <location>
        <begin position="20"/>
        <end position="38"/>
    </location>
</feature>
<dbReference type="EMBL" id="CP043617">
    <property type="protein sequence ID" value="QFR48480.1"/>
    <property type="molecule type" value="Genomic_DNA"/>
</dbReference>
<proteinExistence type="predicted"/>
<dbReference type="AlphaFoldDB" id="A0A5P8NYJ5"/>
<sequence length="151" mass="17331">MNYMFENGFLGTRAPFFMDFVTIIVAFLPFLMMVAILFAKRKKYKIHQLAQYTLFVTSLIVVTYFEMGVRIGGGFDAFMKGSSVSHNYAFIVLIAHIIIATITLFVWVMAITRAKKYLRENRHVKIGKITFSGVVLTSLSGIWVYLLLFVY</sequence>
<accession>A0A5P8NYJ5</accession>
<name>A0A5P8NYJ5_9BACT</name>
<dbReference type="PANTHER" id="PTHR37692">
    <property type="entry name" value="HYPOTHETICAL MEMBRANE SPANNING PROTEIN"/>
    <property type="match status" value="1"/>
</dbReference>
<dbReference type="RefSeq" id="WP_152306423.1">
    <property type="nucleotide sequence ID" value="NZ_CP043617.1"/>
</dbReference>
<dbReference type="KEGG" id="sulg:FJR48_01560"/>
<evidence type="ECO:0000313" key="2">
    <source>
        <dbReference type="EMBL" id="QFR48480.1"/>
    </source>
</evidence>
<evidence type="ECO:0000256" key="1">
    <source>
        <dbReference type="SAM" id="Phobius"/>
    </source>
</evidence>
<dbReference type="InterPro" id="IPR007352">
    <property type="entry name" value="DUF420"/>
</dbReference>
<dbReference type="Pfam" id="PF04238">
    <property type="entry name" value="DUF420"/>
    <property type="match status" value="1"/>
</dbReference>
<dbReference type="Proteomes" id="UP000326944">
    <property type="component" value="Chromosome"/>
</dbReference>
<dbReference type="OrthoDB" id="5365643at2"/>
<feature type="transmembrane region" description="Helical" evidence="1">
    <location>
        <begin position="50"/>
        <end position="67"/>
    </location>
</feature>
<keyword evidence="3" id="KW-1185">Reference proteome</keyword>
<organism evidence="2 3">
    <name type="scientific">Sulfurimonas lithotrophica</name>
    <dbReference type="NCBI Taxonomy" id="2590022"/>
    <lineage>
        <taxon>Bacteria</taxon>
        <taxon>Pseudomonadati</taxon>
        <taxon>Campylobacterota</taxon>
        <taxon>Epsilonproteobacteria</taxon>
        <taxon>Campylobacterales</taxon>
        <taxon>Sulfurimonadaceae</taxon>
        <taxon>Sulfurimonas</taxon>
    </lineage>
</organism>
<keyword evidence="1" id="KW-0812">Transmembrane</keyword>
<protein>
    <submittedName>
        <fullName evidence="2">DUF420 domain-containing protein</fullName>
    </submittedName>
</protein>
<feature type="transmembrane region" description="Helical" evidence="1">
    <location>
        <begin position="129"/>
        <end position="150"/>
    </location>
</feature>
<dbReference type="PANTHER" id="PTHR37692:SF1">
    <property type="entry name" value="DUF420 DOMAIN-CONTAINING PROTEIN"/>
    <property type="match status" value="1"/>
</dbReference>